<dbReference type="PRINTS" id="PR00922">
    <property type="entry name" value="DADACBPTASE3"/>
</dbReference>
<evidence type="ECO:0000313" key="4">
    <source>
        <dbReference type="EMBL" id="MFD1716399.1"/>
    </source>
</evidence>
<comment type="similarity">
    <text evidence="1">Belongs to the peptidase S13 family.</text>
</comment>
<dbReference type="PANTHER" id="PTHR30023:SF0">
    <property type="entry name" value="PENICILLIN-SENSITIVE CARBOXYPEPTIDASE A"/>
    <property type="match status" value="1"/>
</dbReference>
<gene>
    <name evidence="4" type="primary">dacB</name>
    <name evidence="4" type="ORF">ACFSE6_01010</name>
</gene>
<dbReference type="EC" id="3.4.16.4" evidence="4"/>
<organism evidence="4 5">
    <name type="scientific">Georgenia deserti</name>
    <dbReference type="NCBI Taxonomy" id="2093781"/>
    <lineage>
        <taxon>Bacteria</taxon>
        <taxon>Bacillati</taxon>
        <taxon>Actinomycetota</taxon>
        <taxon>Actinomycetes</taxon>
        <taxon>Micrococcales</taxon>
        <taxon>Bogoriellaceae</taxon>
        <taxon>Georgenia</taxon>
    </lineage>
</organism>
<feature type="signal peptide" evidence="3">
    <location>
        <begin position="1"/>
        <end position="22"/>
    </location>
</feature>
<evidence type="ECO:0000256" key="1">
    <source>
        <dbReference type="ARBA" id="ARBA00006096"/>
    </source>
</evidence>
<keyword evidence="4" id="KW-0121">Carboxypeptidase</keyword>
<dbReference type="RefSeq" id="WP_388001844.1">
    <property type="nucleotide sequence ID" value="NZ_JBHUEE010000001.1"/>
</dbReference>
<dbReference type="InterPro" id="IPR012338">
    <property type="entry name" value="Beta-lactam/transpept-like"/>
</dbReference>
<dbReference type="SUPFAM" id="SSF56601">
    <property type="entry name" value="beta-lactamase/transpeptidase-like"/>
    <property type="match status" value="1"/>
</dbReference>
<sequence length="456" mass="45536">MRRNRAVLAVVVLLLGYTAADAADVAPGFLTTDPPPAEAQPFPDIALPGGSLAAPAVAGPDDSAEVPTTAGLEEVVAAFSADSRRTGSFGLVIADAITGEVLLDHDGGTARPPASSLKILTGAASLSTLGAGATLTTSAVLSGDSTVTLVAGGDTLLAAGEGNPRATDGHAGLGDLAARTAEALAERGIDEVAVDLDDTLFTGPDYHPDWGPIDRTFVSAVQPIAIDSGRTGSGYSSDPGADAVVAFADALESRGVAVSGVDRGVAPEDAEELGSVESAPITAVVRHMLKSSDNSLAEVLSRLVAVERGAETTFPGATGAVRGALSDLGVDVSDVTMSDASGLNPASTVPPAVLVDVLRLANNPDNPAVHGLSSGLPVGGLDGTLAERFTADAAGQVRAKTGTLVRSASLSGLVTTADGRPLHFSVITSNLQVGTHRLAHQAIDTLVTDLAACGCR</sequence>
<evidence type="ECO:0000256" key="3">
    <source>
        <dbReference type="SAM" id="SignalP"/>
    </source>
</evidence>
<dbReference type="Gene3D" id="3.40.710.10">
    <property type="entry name" value="DD-peptidase/beta-lactamase superfamily"/>
    <property type="match status" value="2"/>
</dbReference>
<keyword evidence="3" id="KW-0732">Signal</keyword>
<dbReference type="EMBL" id="JBHUEE010000001">
    <property type="protein sequence ID" value="MFD1716399.1"/>
    <property type="molecule type" value="Genomic_DNA"/>
</dbReference>
<keyword evidence="4" id="KW-0645">Protease</keyword>
<dbReference type="PANTHER" id="PTHR30023">
    <property type="entry name" value="D-ALANYL-D-ALANINE CARBOXYPEPTIDASE"/>
    <property type="match status" value="1"/>
</dbReference>
<protein>
    <submittedName>
        <fullName evidence="4">D-alanyl-D-alanine carboxypeptidase/D-alanyl-D-alanine-endopeptidase</fullName>
        <ecNumber evidence="4">3.4.16.4</ecNumber>
    </submittedName>
</protein>
<keyword evidence="5" id="KW-1185">Reference proteome</keyword>
<proteinExistence type="inferred from homology"/>
<dbReference type="GO" id="GO:0009002">
    <property type="term" value="F:serine-type D-Ala-D-Ala carboxypeptidase activity"/>
    <property type="evidence" value="ECO:0007669"/>
    <property type="project" value="UniProtKB-EC"/>
</dbReference>
<reference evidence="5" key="1">
    <citation type="journal article" date="2019" name="Int. J. Syst. Evol. Microbiol.">
        <title>The Global Catalogue of Microorganisms (GCM) 10K type strain sequencing project: providing services to taxonomists for standard genome sequencing and annotation.</title>
        <authorList>
            <consortium name="The Broad Institute Genomics Platform"/>
            <consortium name="The Broad Institute Genome Sequencing Center for Infectious Disease"/>
            <person name="Wu L."/>
            <person name="Ma J."/>
        </authorList>
    </citation>
    <scope>NUCLEOTIDE SEQUENCE [LARGE SCALE GENOMIC DNA]</scope>
    <source>
        <strain evidence="5">JCM 17130</strain>
    </source>
</reference>
<keyword evidence="2 4" id="KW-0378">Hydrolase</keyword>
<dbReference type="InterPro" id="IPR000667">
    <property type="entry name" value="Peptidase_S13"/>
</dbReference>
<comment type="caution">
    <text evidence="4">The sequence shown here is derived from an EMBL/GenBank/DDBJ whole genome shotgun (WGS) entry which is preliminary data.</text>
</comment>
<accession>A0ABW4L382</accession>
<dbReference type="NCBIfam" id="TIGR00666">
    <property type="entry name" value="PBP4"/>
    <property type="match status" value="1"/>
</dbReference>
<feature type="chain" id="PRO_5045615468" evidence="3">
    <location>
        <begin position="23"/>
        <end position="456"/>
    </location>
</feature>
<evidence type="ECO:0000256" key="2">
    <source>
        <dbReference type="ARBA" id="ARBA00022801"/>
    </source>
</evidence>
<evidence type="ECO:0000313" key="5">
    <source>
        <dbReference type="Proteomes" id="UP001597277"/>
    </source>
</evidence>
<name>A0ABW4L382_9MICO</name>
<dbReference type="Proteomes" id="UP001597277">
    <property type="component" value="Unassembled WGS sequence"/>
</dbReference>
<dbReference type="Pfam" id="PF02113">
    <property type="entry name" value="Peptidase_S13"/>
    <property type="match status" value="2"/>
</dbReference>